<dbReference type="CDD" id="cd01949">
    <property type="entry name" value="GGDEF"/>
    <property type="match status" value="1"/>
</dbReference>
<feature type="domain" description="PAC" evidence="2">
    <location>
        <begin position="156"/>
        <end position="209"/>
    </location>
</feature>
<dbReference type="SUPFAM" id="SSF55073">
    <property type="entry name" value="Nucleotide cyclase"/>
    <property type="match status" value="1"/>
</dbReference>
<dbReference type="NCBIfam" id="TIGR00229">
    <property type="entry name" value="sensory_box"/>
    <property type="match status" value="2"/>
</dbReference>
<dbReference type="SMART" id="SM00267">
    <property type="entry name" value="GGDEF"/>
    <property type="match status" value="1"/>
</dbReference>
<dbReference type="NCBIfam" id="TIGR00254">
    <property type="entry name" value="GGDEF"/>
    <property type="match status" value="1"/>
</dbReference>
<proteinExistence type="predicted"/>
<dbReference type="Gene3D" id="3.30.450.20">
    <property type="entry name" value="PAS domain"/>
    <property type="match status" value="2"/>
</dbReference>
<dbReference type="InterPro" id="IPR029787">
    <property type="entry name" value="Nucleotide_cyclase"/>
</dbReference>
<dbReference type="InterPro" id="IPR000160">
    <property type="entry name" value="GGDEF_dom"/>
</dbReference>
<evidence type="ECO:0000259" key="1">
    <source>
        <dbReference type="PROSITE" id="PS50112"/>
    </source>
</evidence>
<dbReference type="InterPro" id="IPR013655">
    <property type="entry name" value="PAS_fold_3"/>
</dbReference>
<evidence type="ECO:0000259" key="2">
    <source>
        <dbReference type="PROSITE" id="PS50113"/>
    </source>
</evidence>
<dbReference type="InterPro" id="IPR035965">
    <property type="entry name" value="PAS-like_dom_sf"/>
</dbReference>
<evidence type="ECO:0000313" key="5">
    <source>
        <dbReference type="Proteomes" id="UP000185911"/>
    </source>
</evidence>
<dbReference type="EMBL" id="MSYM01000013">
    <property type="protein sequence ID" value="OLP05830.1"/>
    <property type="molecule type" value="Genomic_DNA"/>
</dbReference>
<name>A0A1Q8YDC2_9BURK</name>
<dbReference type="InterPro" id="IPR000014">
    <property type="entry name" value="PAS"/>
</dbReference>
<dbReference type="InterPro" id="IPR052163">
    <property type="entry name" value="DGC-Regulatory_Protein"/>
</dbReference>
<feature type="domain" description="PAS" evidence="1">
    <location>
        <begin position="210"/>
        <end position="286"/>
    </location>
</feature>
<keyword evidence="5" id="KW-1185">Reference proteome</keyword>
<accession>A0A1Q8YDC2</accession>
<dbReference type="Proteomes" id="UP000185911">
    <property type="component" value="Unassembled WGS sequence"/>
</dbReference>
<feature type="domain" description="GGDEF" evidence="3">
    <location>
        <begin position="373"/>
        <end position="506"/>
    </location>
</feature>
<dbReference type="SUPFAM" id="SSF55785">
    <property type="entry name" value="PYP-like sensor domain (PAS domain)"/>
    <property type="match status" value="2"/>
</dbReference>
<dbReference type="InterPro" id="IPR001610">
    <property type="entry name" value="PAC"/>
</dbReference>
<gene>
    <name evidence="4" type="ORF">BLL52_2058</name>
</gene>
<reference evidence="4 5" key="1">
    <citation type="submission" date="2017-01" db="EMBL/GenBank/DDBJ databases">
        <title>Genome sequence of Rhodoferax antarcticus ANT.BR, a psychrophilic purple nonsulfur bacterium from an Antarctic microbial mat.</title>
        <authorList>
            <person name="Baker J."/>
            <person name="Riester C."/>
            <person name="Skinner B."/>
            <person name="Newell A."/>
            <person name="Swingley W."/>
            <person name="Madigan M."/>
            <person name="Jung D."/>
            <person name="Asao M."/>
            <person name="Chen M."/>
            <person name="Loughlin P."/>
            <person name="Pan H."/>
            <person name="Lin S."/>
            <person name="Li N."/>
            <person name="Shaw J."/>
            <person name="Prado M."/>
            <person name="Sherman C."/>
            <person name="Li X."/>
            <person name="Tang J."/>
            <person name="Blankenship R."/>
            <person name="Zhao T."/>
            <person name="Touchman J."/>
            <person name="Sattley M."/>
        </authorList>
    </citation>
    <scope>NUCLEOTIDE SEQUENCE [LARGE SCALE GENOMIC DNA]</scope>
    <source>
        <strain evidence="4 5">ANT.BR</strain>
    </source>
</reference>
<dbReference type="STRING" id="81479.RA876_04595"/>
<dbReference type="SMART" id="SM00086">
    <property type="entry name" value="PAC"/>
    <property type="match status" value="2"/>
</dbReference>
<comment type="caution">
    <text evidence="4">The sequence shown here is derived from an EMBL/GenBank/DDBJ whole genome shotgun (WGS) entry which is preliminary data.</text>
</comment>
<dbReference type="FunFam" id="3.30.70.270:FF:000001">
    <property type="entry name" value="Diguanylate cyclase domain protein"/>
    <property type="match status" value="1"/>
</dbReference>
<dbReference type="InterPro" id="IPR000700">
    <property type="entry name" value="PAS-assoc_C"/>
</dbReference>
<protein>
    <submittedName>
        <fullName evidence="4">Putative diguanylate cyclase with PAS/PAC sensor</fullName>
    </submittedName>
</protein>
<dbReference type="Gene3D" id="2.10.70.100">
    <property type="match status" value="1"/>
</dbReference>
<dbReference type="PROSITE" id="PS50112">
    <property type="entry name" value="PAS"/>
    <property type="match status" value="1"/>
</dbReference>
<dbReference type="CDD" id="cd00130">
    <property type="entry name" value="PAS"/>
    <property type="match status" value="2"/>
</dbReference>
<sequence length="522" mass="58243">MWLHEAGGVTGFSGVAAGQAQAANRQSTHIGDLMQTTHRGRKTSCLVTGTSTSLPPFRNGAGHMFHYDHRLMNAEEMFKKSNFLLKESLRIACIGSYKLDVRSLLWKSSEELDNIFGIDKGYVRSLQGWIDLVHPQDAEMIGQSLRKKLLGQRTSFNHEYRIVRKSNGETGWVRHIGELTHGRNGKVASMVGTVQDITERKRNENLLKKSRQRFERMAETVPAVLYDYVLNPDGTNRFTYMNRRCKEIYGVDAEEIIADSGKLWTLVHDDDRCLVRDEDNRCNKAGTGLILEHRIITPQGELKWLHIESRPSPTAPETPATWSGFIVDITERKATEEKIRHMAHHDSLTGLANRALFSDRLQNALSSAERDGCSSALMALDLDLFKPVNDQFGHLVGDALLKEVAQRMVGCVRDSDTVARIGGDEFVVLLRNVAGEKEALAVAEKIRATLEQPFIAAGHTVRISCCLGLALYPVHGEDGLALHRHADDALYRAKKDGRNRVRLCEPLANYSPALARAVISSG</sequence>
<dbReference type="Pfam" id="PF00990">
    <property type="entry name" value="GGDEF"/>
    <property type="match status" value="1"/>
</dbReference>
<dbReference type="PANTHER" id="PTHR46663:SF2">
    <property type="entry name" value="GGDEF DOMAIN-CONTAINING PROTEIN"/>
    <property type="match status" value="1"/>
</dbReference>
<organism evidence="4 5">
    <name type="scientific">Rhodoferax antarcticus ANT.BR</name>
    <dbReference type="NCBI Taxonomy" id="1111071"/>
    <lineage>
        <taxon>Bacteria</taxon>
        <taxon>Pseudomonadati</taxon>
        <taxon>Pseudomonadota</taxon>
        <taxon>Betaproteobacteria</taxon>
        <taxon>Burkholderiales</taxon>
        <taxon>Comamonadaceae</taxon>
        <taxon>Rhodoferax</taxon>
    </lineage>
</organism>
<dbReference type="Gene3D" id="3.30.70.270">
    <property type="match status" value="1"/>
</dbReference>
<dbReference type="PANTHER" id="PTHR46663">
    <property type="entry name" value="DIGUANYLATE CYCLASE DGCT-RELATED"/>
    <property type="match status" value="1"/>
</dbReference>
<dbReference type="Pfam" id="PF08447">
    <property type="entry name" value="PAS_3"/>
    <property type="match status" value="2"/>
</dbReference>
<feature type="domain" description="PAC" evidence="2">
    <location>
        <begin position="289"/>
        <end position="341"/>
    </location>
</feature>
<dbReference type="PROSITE" id="PS50887">
    <property type="entry name" value="GGDEF"/>
    <property type="match status" value="1"/>
</dbReference>
<evidence type="ECO:0000259" key="3">
    <source>
        <dbReference type="PROSITE" id="PS50887"/>
    </source>
</evidence>
<dbReference type="PROSITE" id="PS50113">
    <property type="entry name" value="PAC"/>
    <property type="match status" value="2"/>
</dbReference>
<evidence type="ECO:0000313" key="4">
    <source>
        <dbReference type="EMBL" id="OLP05830.1"/>
    </source>
</evidence>
<dbReference type="GO" id="GO:0003824">
    <property type="term" value="F:catalytic activity"/>
    <property type="evidence" value="ECO:0007669"/>
    <property type="project" value="UniProtKB-ARBA"/>
</dbReference>
<dbReference type="AlphaFoldDB" id="A0A1Q8YDC2"/>
<dbReference type="InterPro" id="IPR043128">
    <property type="entry name" value="Rev_trsase/Diguanyl_cyclase"/>
</dbReference>